<dbReference type="RefSeq" id="WP_118591264.1">
    <property type="nucleotide sequence ID" value="NZ_QSFP01000009.1"/>
</dbReference>
<accession>A0A3R6A3T5</accession>
<sequence>MGNTKIIALFNNKGGVSKTTTTYNLGWMLSLMGKKTLIVDSDPQCNLTGICINSTKENKLEDLYKSDLSNIKSSIEPVFSGDPEPIKAANCVEFKGNDNLFLLPGHIQFSSYDTTYNIAETMTGSLNLMKNVPGALRRMLELTAEKYSLDIILIDMSPSISATNANILMQSDYFIVPCAPDYFCYMAIESLVSIFPKWCETYKKMALNEIFQSATYKMKDKPPVFLGTIQQRYRPRNGSPARAFADWIADINNLVADKLIPILTANDMFCESGDKGSYEEPYNLINIADFNSLIAQSQEHNTPVFLLTQEQVQKSGTVWDNMKRNRDEFYNTFQVLATRIIEAIEM</sequence>
<reference evidence="2 3" key="1">
    <citation type="submission" date="2018-08" db="EMBL/GenBank/DDBJ databases">
        <title>A genome reference for cultivated species of the human gut microbiota.</title>
        <authorList>
            <person name="Zou Y."/>
            <person name="Xue W."/>
            <person name="Luo G."/>
        </authorList>
    </citation>
    <scope>NUCLEOTIDE SEQUENCE [LARGE SCALE GENOMIC DNA]</scope>
    <source>
        <strain evidence="2 3">AM43-11</strain>
    </source>
</reference>
<proteinExistence type="predicted"/>
<dbReference type="CDD" id="cd02042">
    <property type="entry name" value="ParAB_family"/>
    <property type="match status" value="1"/>
</dbReference>
<comment type="caution">
    <text evidence="2">The sequence shown here is derived from an EMBL/GenBank/DDBJ whole genome shotgun (WGS) entry which is preliminary data.</text>
</comment>
<feature type="domain" description="AAA" evidence="1">
    <location>
        <begin position="4"/>
        <end position="201"/>
    </location>
</feature>
<dbReference type="InterPro" id="IPR027417">
    <property type="entry name" value="P-loop_NTPase"/>
</dbReference>
<dbReference type="InterPro" id="IPR050678">
    <property type="entry name" value="DNA_Partitioning_ATPase"/>
</dbReference>
<evidence type="ECO:0000259" key="1">
    <source>
        <dbReference type="Pfam" id="PF13614"/>
    </source>
</evidence>
<dbReference type="PANTHER" id="PTHR13696">
    <property type="entry name" value="P-LOOP CONTAINING NUCLEOSIDE TRIPHOSPHATE HYDROLASE"/>
    <property type="match status" value="1"/>
</dbReference>
<gene>
    <name evidence="2" type="ORF">DW927_09425</name>
</gene>
<dbReference type="PANTHER" id="PTHR13696:SF52">
    <property type="entry name" value="PARA FAMILY PROTEIN CT_582"/>
    <property type="match status" value="1"/>
</dbReference>
<organism evidence="2 3">
    <name type="scientific">Roseburia intestinalis</name>
    <dbReference type="NCBI Taxonomy" id="166486"/>
    <lineage>
        <taxon>Bacteria</taxon>
        <taxon>Bacillati</taxon>
        <taxon>Bacillota</taxon>
        <taxon>Clostridia</taxon>
        <taxon>Lachnospirales</taxon>
        <taxon>Lachnospiraceae</taxon>
        <taxon>Roseburia</taxon>
    </lineage>
</organism>
<protein>
    <submittedName>
        <fullName evidence="2">Cobyrinic acid a,c-diamide synthase</fullName>
    </submittedName>
</protein>
<dbReference type="AlphaFoldDB" id="A0A3R6A3T5"/>
<dbReference type="Gene3D" id="3.40.50.300">
    <property type="entry name" value="P-loop containing nucleotide triphosphate hydrolases"/>
    <property type="match status" value="1"/>
</dbReference>
<dbReference type="Proteomes" id="UP000284465">
    <property type="component" value="Unassembled WGS sequence"/>
</dbReference>
<dbReference type="InterPro" id="IPR025669">
    <property type="entry name" value="AAA_dom"/>
</dbReference>
<evidence type="ECO:0000313" key="3">
    <source>
        <dbReference type="Proteomes" id="UP000284465"/>
    </source>
</evidence>
<evidence type="ECO:0000313" key="2">
    <source>
        <dbReference type="EMBL" id="RHA67163.1"/>
    </source>
</evidence>
<dbReference type="Pfam" id="PF13614">
    <property type="entry name" value="AAA_31"/>
    <property type="match status" value="1"/>
</dbReference>
<dbReference type="SUPFAM" id="SSF52540">
    <property type="entry name" value="P-loop containing nucleoside triphosphate hydrolases"/>
    <property type="match status" value="1"/>
</dbReference>
<dbReference type="EMBL" id="QSFP01000009">
    <property type="protein sequence ID" value="RHA67163.1"/>
    <property type="molecule type" value="Genomic_DNA"/>
</dbReference>
<name>A0A3R6A3T5_9FIRM</name>